<accession>A0A0B3VW12</accession>
<feature type="domain" description="Putative amidase" evidence="1">
    <location>
        <begin position="4"/>
        <end position="157"/>
    </location>
</feature>
<dbReference type="STRING" id="1577792.QX51_10670"/>
<proteinExistence type="predicted"/>
<keyword evidence="3" id="KW-1185">Reference proteome</keyword>
<dbReference type="Pfam" id="PF12671">
    <property type="entry name" value="Amidase_6"/>
    <property type="match status" value="1"/>
</dbReference>
<comment type="caution">
    <text evidence="2">The sequence shown here is derived from an EMBL/GenBank/DDBJ whole genome shotgun (WGS) entry which is preliminary data.</text>
</comment>
<dbReference type="EMBL" id="JWHR01000097">
    <property type="protein sequence ID" value="KHS57013.1"/>
    <property type="molecule type" value="Genomic_DNA"/>
</dbReference>
<evidence type="ECO:0000313" key="3">
    <source>
        <dbReference type="Proteomes" id="UP000031189"/>
    </source>
</evidence>
<dbReference type="Proteomes" id="UP000031189">
    <property type="component" value="Unassembled WGS sequence"/>
</dbReference>
<dbReference type="RefSeq" id="WP_039679904.1">
    <property type="nucleotide sequence ID" value="NZ_JAWGXO010000002.1"/>
</dbReference>
<reference evidence="2 3" key="1">
    <citation type="submission" date="2014-12" db="EMBL/GenBank/DDBJ databases">
        <title>Draft genome sequence of Terrisporobacter sp. 08-306576, isolated from the blood culture of a bacteremia patient.</title>
        <authorList>
            <person name="Lund L.C."/>
            <person name="Sydenham T.V."/>
            <person name="Hogh S.V."/>
            <person name="Skov M.N."/>
            <person name="Kemp M."/>
            <person name="Justesen U.S."/>
        </authorList>
    </citation>
    <scope>NUCLEOTIDE SEQUENCE [LARGE SCALE GENOMIC DNA]</scope>
    <source>
        <strain evidence="2 3">08-306576</strain>
    </source>
</reference>
<protein>
    <recommendedName>
        <fullName evidence="1">Putative amidase domain-containing protein</fullName>
    </recommendedName>
</protein>
<name>A0A0B3VW12_9FIRM</name>
<evidence type="ECO:0000313" key="2">
    <source>
        <dbReference type="EMBL" id="KHS57013.1"/>
    </source>
</evidence>
<dbReference type="PANTHER" id="PTHR40032">
    <property type="entry name" value="EXPORTED PROTEIN-RELATED"/>
    <property type="match status" value="1"/>
</dbReference>
<sequence length="170" mass="20017">MFYEYDRMGAVQYARRWALDRNPRFQDYEEWGGNCTNYISQCVNAGGVPMDPYGGNVMKKWYWYSDKNRTPSWTGAQPFFEYFTGNNNDDTDNFGVYAAEADYDELELGDVVQLIKDGKAYHTMIITRILLDGDEVYDYLISQNTYDLLDYPLSLKVGERRYLKIFGYYK</sequence>
<organism evidence="2 3">
    <name type="scientific">Terrisporobacter othiniensis</name>
    <dbReference type="NCBI Taxonomy" id="1577792"/>
    <lineage>
        <taxon>Bacteria</taxon>
        <taxon>Bacillati</taxon>
        <taxon>Bacillota</taxon>
        <taxon>Clostridia</taxon>
        <taxon>Peptostreptococcales</taxon>
        <taxon>Peptostreptococcaceae</taxon>
        <taxon>Terrisporobacter</taxon>
    </lineage>
</organism>
<dbReference type="OrthoDB" id="9812429at2"/>
<gene>
    <name evidence="2" type="ORF">QX51_10670</name>
</gene>
<evidence type="ECO:0000259" key="1">
    <source>
        <dbReference type="Pfam" id="PF12671"/>
    </source>
</evidence>
<dbReference type="AlphaFoldDB" id="A0A0B3VW12"/>
<dbReference type="PANTHER" id="PTHR40032:SF1">
    <property type="entry name" value="EXPORTED PROTEIN"/>
    <property type="match status" value="1"/>
</dbReference>
<dbReference type="InterPro" id="IPR024301">
    <property type="entry name" value="Amidase_6"/>
</dbReference>